<keyword evidence="2" id="KW-1185">Reference proteome</keyword>
<accession>A0A177CHM6</accession>
<dbReference type="AlphaFoldDB" id="A0A177CHM6"/>
<dbReference type="EMBL" id="KV441552">
    <property type="protein sequence ID" value="OAG06358.1"/>
    <property type="molecule type" value="Genomic_DNA"/>
</dbReference>
<dbReference type="GeneID" id="28766395"/>
<name>A0A177CHM6_9PLEO</name>
<evidence type="ECO:0000313" key="1">
    <source>
        <dbReference type="EMBL" id="OAG06358.1"/>
    </source>
</evidence>
<dbReference type="Proteomes" id="UP000077069">
    <property type="component" value="Unassembled WGS sequence"/>
</dbReference>
<sequence length="180" mass="20448">MASEDISSLKDYDSLAHKLKRYSTALVDEDTSFLRGYNSLPDELKLKIFGYALCKDASIDQRTAQGLLDGSDRRESSTYYFMLTGLTIDDRDQSLFSTQPSSRESSRMLEAFFASNTFLVDICSSDQSGAMIPPALYRRFVRSLHLYILPLNVALEMLSTFRINTVFVDVRNLAFSVNFR</sequence>
<gene>
    <name evidence="1" type="ORF">CC84DRAFT_1217587</name>
</gene>
<reference evidence="1 2" key="1">
    <citation type="submission" date="2016-05" db="EMBL/GenBank/DDBJ databases">
        <title>Comparative analysis of secretome profiles of manganese(II)-oxidizing ascomycete fungi.</title>
        <authorList>
            <consortium name="DOE Joint Genome Institute"/>
            <person name="Zeiner C.A."/>
            <person name="Purvine S.O."/>
            <person name="Zink E.M."/>
            <person name="Wu S."/>
            <person name="Pasa-Tolic L."/>
            <person name="Chaput D.L."/>
            <person name="Haridas S."/>
            <person name="Grigoriev I.V."/>
            <person name="Santelli C.M."/>
            <person name="Hansel C.M."/>
        </authorList>
    </citation>
    <scope>NUCLEOTIDE SEQUENCE [LARGE SCALE GENOMIC DNA]</scope>
    <source>
        <strain evidence="1 2">AP3s5-JAC2a</strain>
    </source>
</reference>
<proteinExistence type="predicted"/>
<dbReference type="RefSeq" id="XP_018036723.1">
    <property type="nucleotide sequence ID" value="XM_018182909.1"/>
</dbReference>
<dbReference type="InParanoid" id="A0A177CHM6"/>
<evidence type="ECO:0000313" key="2">
    <source>
        <dbReference type="Proteomes" id="UP000077069"/>
    </source>
</evidence>
<dbReference type="OrthoDB" id="10554934at2759"/>
<protein>
    <submittedName>
        <fullName evidence="1">Uncharacterized protein</fullName>
    </submittedName>
</protein>
<organism evidence="1 2">
    <name type="scientific">Paraphaeosphaeria sporulosa</name>
    <dbReference type="NCBI Taxonomy" id="1460663"/>
    <lineage>
        <taxon>Eukaryota</taxon>
        <taxon>Fungi</taxon>
        <taxon>Dikarya</taxon>
        <taxon>Ascomycota</taxon>
        <taxon>Pezizomycotina</taxon>
        <taxon>Dothideomycetes</taxon>
        <taxon>Pleosporomycetidae</taxon>
        <taxon>Pleosporales</taxon>
        <taxon>Massarineae</taxon>
        <taxon>Didymosphaeriaceae</taxon>
        <taxon>Paraphaeosphaeria</taxon>
    </lineage>
</organism>